<keyword evidence="5" id="KW-0687">Ribonucleoprotein</keyword>
<dbReference type="STRING" id="64791.A0A151XBX2"/>
<dbReference type="OrthoDB" id="10012356at2759"/>
<dbReference type="GO" id="GO:0005840">
    <property type="term" value="C:ribosome"/>
    <property type="evidence" value="ECO:0007669"/>
    <property type="project" value="UniProtKB-KW"/>
</dbReference>
<comment type="subcellular location">
    <subcellularLocation>
        <location evidence="1">Mitochondrion</location>
    </subcellularLocation>
</comment>
<dbReference type="AlphaFoldDB" id="A0A151XBX2"/>
<keyword evidence="10" id="KW-1185">Reference proteome</keyword>
<evidence type="ECO:0000256" key="1">
    <source>
        <dbReference type="ARBA" id="ARBA00004173"/>
    </source>
</evidence>
<feature type="domain" description="Small ribosomal subunit protein mS23 conserved" evidence="8">
    <location>
        <begin position="2"/>
        <end position="123"/>
    </location>
</feature>
<comment type="similarity">
    <text evidence="2">Belongs to the mitochondrion-specific ribosomal protein mS23 family.</text>
</comment>
<evidence type="ECO:0000313" key="10">
    <source>
        <dbReference type="Proteomes" id="UP000075809"/>
    </source>
</evidence>
<keyword evidence="4" id="KW-0496">Mitochondrion</keyword>
<dbReference type="InterPro" id="IPR019520">
    <property type="entry name" value="Ribosomal_mS23_met"/>
</dbReference>
<evidence type="ECO:0000256" key="3">
    <source>
        <dbReference type="ARBA" id="ARBA00022980"/>
    </source>
</evidence>
<evidence type="ECO:0000256" key="6">
    <source>
        <dbReference type="ARBA" id="ARBA00035137"/>
    </source>
</evidence>
<dbReference type="InterPro" id="IPR059242">
    <property type="entry name" value="mS23_dom"/>
</dbReference>
<dbReference type="CDD" id="cd23701">
    <property type="entry name" value="At1g26750"/>
    <property type="match status" value="1"/>
</dbReference>
<dbReference type="InterPro" id="IPR023611">
    <property type="entry name" value="mS23_dom_met"/>
</dbReference>
<feature type="compositionally biased region" description="Basic and acidic residues" evidence="7">
    <location>
        <begin position="125"/>
        <end position="135"/>
    </location>
</feature>
<dbReference type="GO" id="GO:0003735">
    <property type="term" value="F:structural constituent of ribosome"/>
    <property type="evidence" value="ECO:0007669"/>
    <property type="project" value="InterPro"/>
</dbReference>
<accession>A0A151XBX2</accession>
<evidence type="ECO:0000313" key="9">
    <source>
        <dbReference type="EMBL" id="KYQ57810.1"/>
    </source>
</evidence>
<dbReference type="PANTHER" id="PTHR15925">
    <property type="entry name" value="MITOCHONDRIAL RIBOSOMAL PROTEIN S23"/>
    <property type="match status" value="1"/>
</dbReference>
<dbReference type="PANTHER" id="PTHR15925:SF2">
    <property type="entry name" value="SMALL RIBOSOMAL SUBUNIT PROTEIN MS23"/>
    <property type="match status" value="1"/>
</dbReference>
<dbReference type="Proteomes" id="UP000075809">
    <property type="component" value="Unassembled WGS sequence"/>
</dbReference>
<dbReference type="GO" id="GO:0005739">
    <property type="term" value="C:mitochondrion"/>
    <property type="evidence" value="ECO:0007669"/>
    <property type="project" value="InterPro"/>
</dbReference>
<dbReference type="KEGG" id="mzt:108720517"/>
<evidence type="ECO:0000256" key="7">
    <source>
        <dbReference type="SAM" id="MobiDB-lite"/>
    </source>
</evidence>
<dbReference type="EMBL" id="KQ982320">
    <property type="protein sequence ID" value="KYQ57810.1"/>
    <property type="molecule type" value="Genomic_DNA"/>
</dbReference>
<gene>
    <name evidence="9" type="ORF">ALC60_03303</name>
</gene>
<proteinExistence type="inferred from homology"/>
<name>A0A151XBX2_9HYME</name>
<reference evidence="9 10" key="1">
    <citation type="submission" date="2015-09" db="EMBL/GenBank/DDBJ databases">
        <title>Trachymyrmex zeteki WGS genome.</title>
        <authorList>
            <person name="Nygaard S."/>
            <person name="Hu H."/>
            <person name="Boomsma J."/>
            <person name="Zhang G."/>
        </authorList>
    </citation>
    <scope>NUCLEOTIDE SEQUENCE [LARGE SCALE GENOMIC DNA]</scope>
    <source>
        <strain evidence="9">Tzet28-1</strain>
        <tissue evidence="9">Whole body</tissue>
    </source>
</reference>
<keyword evidence="3 9" id="KW-0689">Ribosomal protein</keyword>
<organism evidence="9 10">
    <name type="scientific">Mycetomoellerius zeteki</name>
    <dbReference type="NCBI Taxonomy" id="64791"/>
    <lineage>
        <taxon>Eukaryota</taxon>
        <taxon>Metazoa</taxon>
        <taxon>Ecdysozoa</taxon>
        <taxon>Arthropoda</taxon>
        <taxon>Hexapoda</taxon>
        <taxon>Insecta</taxon>
        <taxon>Pterygota</taxon>
        <taxon>Neoptera</taxon>
        <taxon>Endopterygota</taxon>
        <taxon>Hymenoptera</taxon>
        <taxon>Apocrita</taxon>
        <taxon>Aculeata</taxon>
        <taxon>Formicoidea</taxon>
        <taxon>Formicidae</taxon>
        <taxon>Myrmicinae</taxon>
        <taxon>Mycetomoellerius</taxon>
    </lineage>
</organism>
<sequence length="145" mass="17013">MAQSRLEKIGTIYTRITSLLKGKAIKEEDVPLWLIVYEAFPPKYEPRFDRQLPKKPVTPIFYKEDFIRAKFHNDQTFIPATNLANENVKSATQNFLSMYQTIKKEELSENEAYEQAMEQYVSEMEIKMESRRENESSSDSSRSSK</sequence>
<feature type="region of interest" description="Disordered" evidence="7">
    <location>
        <begin position="125"/>
        <end position="145"/>
    </location>
</feature>
<dbReference type="GO" id="GO:0006412">
    <property type="term" value="P:translation"/>
    <property type="evidence" value="ECO:0007669"/>
    <property type="project" value="InterPro"/>
</dbReference>
<dbReference type="Pfam" id="PF10484">
    <property type="entry name" value="MRP-S23"/>
    <property type="match status" value="1"/>
</dbReference>
<evidence type="ECO:0000256" key="4">
    <source>
        <dbReference type="ARBA" id="ARBA00023128"/>
    </source>
</evidence>
<evidence type="ECO:0000256" key="5">
    <source>
        <dbReference type="ARBA" id="ARBA00023274"/>
    </source>
</evidence>
<protein>
    <recommendedName>
        <fullName evidence="6">Small ribosomal subunit protein mS23</fullName>
    </recommendedName>
</protein>
<evidence type="ECO:0000256" key="2">
    <source>
        <dbReference type="ARBA" id="ARBA00009864"/>
    </source>
</evidence>
<evidence type="ECO:0000259" key="8">
    <source>
        <dbReference type="Pfam" id="PF10484"/>
    </source>
</evidence>